<evidence type="ECO:0000256" key="2">
    <source>
        <dbReference type="SAM" id="Phobius"/>
    </source>
</evidence>
<name>A0A433XGR6_9HYPH</name>
<feature type="compositionally biased region" description="Polar residues" evidence="1">
    <location>
        <begin position="189"/>
        <end position="200"/>
    </location>
</feature>
<keyword evidence="2" id="KW-0812">Transmembrane</keyword>
<dbReference type="OrthoDB" id="8456606at2"/>
<dbReference type="AlphaFoldDB" id="A0A433XGR6"/>
<gene>
    <name evidence="3" type="ORF">EMQ25_08325</name>
</gene>
<dbReference type="RefSeq" id="WP_127188073.1">
    <property type="nucleotide sequence ID" value="NZ_RZNJ01000002.1"/>
</dbReference>
<comment type="caution">
    <text evidence="3">The sequence shown here is derived from an EMBL/GenBank/DDBJ whole genome shotgun (WGS) entry which is preliminary data.</text>
</comment>
<feature type="transmembrane region" description="Helical" evidence="2">
    <location>
        <begin position="14"/>
        <end position="40"/>
    </location>
</feature>
<dbReference type="InterPro" id="IPR052205">
    <property type="entry name" value="FliO/MopB"/>
</dbReference>
<dbReference type="Proteomes" id="UP000281547">
    <property type="component" value="Unassembled WGS sequence"/>
</dbReference>
<evidence type="ECO:0000313" key="4">
    <source>
        <dbReference type="Proteomes" id="UP000281547"/>
    </source>
</evidence>
<evidence type="ECO:0000256" key="1">
    <source>
        <dbReference type="SAM" id="MobiDB-lite"/>
    </source>
</evidence>
<protein>
    <recommendedName>
        <fullName evidence="5">Flagellar biosynthesis protein FliO</fullName>
    </recommendedName>
</protein>
<keyword evidence="2" id="KW-1133">Transmembrane helix</keyword>
<feature type="region of interest" description="Disordered" evidence="1">
    <location>
        <begin position="93"/>
        <end position="213"/>
    </location>
</feature>
<dbReference type="PANTHER" id="PTHR38766:SF1">
    <property type="entry name" value="FLAGELLAR PROTEIN FLIO"/>
    <property type="match status" value="1"/>
</dbReference>
<proteinExistence type="predicted"/>
<organism evidence="3 4">
    <name type="scientific">Arsenicitalea aurantiaca</name>
    <dbReference type="NCBI Taxonomy" id="1783274"/>
    <lineage>
        <taxon>Bacteria</taxon>
        <taxon>Pseudomonadati</taxon>
        <taxon>Pseudomonadota</taxon>
        <taxon>Alphaproteobacteria</taxon>
        <taxon>Hyphomicrobiales</taxon>
        <taxon>Devosiaceae</taxon>
        <taxon>Arsenicitalea</taxon>
    </lineage>
</organism>
<keyword evidence="4" id="KW-1185">Reference proteome</keyword>
<evidence type="ECO:0008006" key="5">
    <source>
        <dbReference type="Google" id="ProtNLM"/>
    </source>
</evidence>
<reference evidence="3 4" key="1">
    <citation type="journal article" date="2016" name="Int. J. Syst. Evol. Microbiol.">
        <title>Arsenicitalea aurantiaca gen. nov., sp. nov., a new member of the family Hyphomicrobiaceae, isolated from high-arsenic sediment.</title>
        <authorList>
            <person name="Mu Y."/>
            <person name="Zhou L."/>
            <person name="Zeng X.C."/>
            <person name="Liu L."/>
            <person name="Pan Y."/>
            <person name="Chen X."/>
            <person name="Wang J."/>
            <person name="Li S."/>
            <person name="Li W.J."/>
            <person name="Wang Y."/>
        </authorList>
    </citation>
    <scope>NUCLEOTIDE SEQUENCE [LARGE SCALE GENOMIC DNA]</scope>
    <source>
        <strain evidence="3 4">42-50</strain>
    </source>
</reference>
<dbReference type="PANTHER" id="PTHR38766">
    <property type="entry name" value="FLAGELLAR PROTEIN FLIO"/>
    <property type="match status" value="1"/>
</dbReference>
<evidence type="ECO:0000313" key="3">
    <source>
        <dbReference type="EMBL" id="RUT33118.1"/>
    </source>
</evidence>
<accession>A0A433XGR6</accession>
<dbReference type="EMBL" id="RZNJ01000002">
    <property type="protein sequence ID" value="RUT33118.1"/>
    <property type="molecule type" value="Genomic_DNA"/>
</dbReference>
<feature type="compositionally biased region" description="Basic and acidic residues" evidence="1">
    <location>
        <begin position="129"/>
        <end position="145"/>
    </location>
</feature>
<keyword evidence="2" id="KW-0472">Membrane</keyword>
<sequence>MQFLNAIFGGSDNVILVTFLALAIVLVMVVLGLWLLKLVFNASSNVGRARNRRISVVDSLQVDGKRQLLVIRRDNVEHLVMTGGAQDLVIETGIPAEKPSQPVRRPVPGNTPAEATKAASPPPSQPAETEPKARTYSLDRLRDFGRPLTQRKSTSLRHTGLMRPVSRMDTGVIPLNPENSDIRAADSAKTGQGSEQSGQKKSVEGIITGYRRE</sequence>